<dbReference type="OrthoDB" id="5790493at2"/>
<dbReference type="PROSITE" id="PS00662">
    <property type="entry name" value="T2SP_E"/>
    <property type="match status" value="1"/>
</dbReference>
<evidence type="ECO:0000256" key="1">
    <source>
        <dbReference type="ARBA" id="ARBA00006611"/>
    </source>
</evidence>
<dbReference type="NCBIfam" id="TIGR01420">
    <property type="entry name" value="pilT_fam"/>
    <property type="match status" value="1"/>
</dbReference>
<dbReference type="Gene3D" id="3.30.450.90">
    <property type="match status" value="1"/>
</dbReference>
<organism evidence="3 4">
    <name type="scientific">Tibeticola sediminis</name>
    <dbReference type="NCBI Taxonomy" id="1917811"/>
    <lineage>
        <taxon>Bacteria</taxon>
        <taxon>Pseudomonadati</taxon>
        <taxon>Pseudomonadota</taxon>
        <taxon>Betaproteobacteria</taxon>
        <taxon>Burkholderiales</taxon>
        <taxon>Comamonadaceae</taxon>
        <taxon>Tibeticola</taxon>
    </lineage>
</organism>
<comment type="caution">
    <text evidence="3">The sequence shown here is derived from an EMBL/GenBank/DDBJ whole genome shotgun (WGS) entry which is preliminary data.</text>
</comment>
<evidence type="ECO:0000259" key="2">
    <source>
        <dbReference type="PROSITE" id="PS00662"/>
    </source>
</evidence>
<dbReference type="InterPro" id="IPR001482">
    <property type="entry name" value="T2SS/T4SS_dom"/>
</dbReference>
<reference evidence="3 4" key="1">
    <citation type="submission" date="2018-11" db="EMBL/GenBank/DDBJ databases">
        <title>Genomic Encyclopedia of Type Strains, Phase IV (KMG-IV): sequencing the most valuable type-strain genomes for metagenomic binning, comparative biology and taxonomic classification.</title>
        <authorList>
            <person name="Goeker M."/>
        </authorList>
    </citation>
    <scope>NUCLEOTIDE SEQUENCE [LARGE SCALE GENOMIC DNA]</scope>
    <source>
        <strain evidence="3 4">DSM 101684</strain>
    </source>
</reference>
<evidence type="ECO:0000313" key="3">
    <source>
        <dbReference type="EMBL" id="RPE73180.1"/>
    </source>
</evidence>
<keyword evidence="4" id="KW-1185">Reference proteome</keyword>
<comment type="similarity">
    <text evidence="1">Belongs to the GSP E family.</text>
</comment>
<dbReference type="GO" id="GO:0016887">
    <property type="term" value="F:ATP hydrolysis activity"/>
    <property type="evidence" value="ECO:0007669"/>
    <property type="project" value="InterPro"/>
</dbReference>
<dbReference type="InterPro" id="IPR050921">
    <property type="entry name" value="T4SS_GSP_E_ATPase"/>
</dbReference>
<feature type="domain" description="Bacterial type II secretion system protein E" evidence="2">
    <location>
        <begin position="193"/>
        <end position="207"/>
    </location>
</feature>
<evidence type="ECO:0000313" key="4">
    <source>
        <dbReference type="Proteomes" id="UP000272193"/>
    </source>
</evidence>
<dbReference type="Proteomes" id="UP000272193">
    <property type="component" value="Unassembled WGS sequence"/>
</dbReference>
<gene>
    <name evidence="3" type="ORF">EDC62_0891</name>
</gene>
<dbReference type="Gene3D" id="3.40.50.300">
    <property type="entry name" value="P-loop containing nucleotide triphosphate hydrolases"/>
    <property type="match status" value="1"/>
</dbReference>
<dbReference type="AlphaFoldDB" id="A0A3N4VGZ6"/>
<dbReference type="InterPro" id="IPR027417">
    <property type="entry name" value="P-loop_NTPase"/>
</dbReference>
<proteinExistence type="inferred from homology"/>
<accession>A0A3N4VGZ6</accession>
<dbReference type="GO" id="GO:0005524">
    <property type="term" value="F:ATP binding"/>
    <property type="evidence" value="ECO:0007669"/>
    <property type="project" value="InterPro"/>
</dbReference>
<dbReference type="CDD" id="cd01131">
    <property type="entry name" value="PilT"/>
    <property type="match status" value="1"/>
</dbReference>
<dbReference type="Pfam" id="PF00437">
    <property type="entry name" value="T2SSE"/>
    <property type="match status" value="1"/>
</dbReference>
<dbReference type="PANTHER" id="PTHR30486">
    <property type="entry name" value="TWITCHING MOTILITY PROTEIN PILT"/>
    <property type="match status" value="1"/>
</dbReference>
<dbReference type="EMBL" id="RKQL01000001">
    <property type="protein sequence ID" value="RPE73180.1"/>
    <property type="molecule type" value="Genomic_DNA"/>
</dbReference>
<name>A0A3N4VGZ6_9BURK</name>
<sequence>MEIGTLLGLMAEQKASDVFLSAGAPPAIKINGETHYLEQPPLGAAQVHDLAYSVMNDRQQKAFEASLEMNLAIGLPDVGRFRVNIYRQRGTVAMAIRFITMQVPPLSSLNLPARIQDLVLIPRGLVLVVGATGSGKSTTLASMIDHRNQNRSGHILTIEDPIEFLHMHKKSIVDQREIGLDTLDYDSALKNAMRQAPDVILIGEIRDRATMQQAIAYAETGHLCLSTLHANNANQAIDRIVNFFPETARQQVLTDLSLNLRAVVSQRLLRGTDGKRVPAVELLLHTAYVADLIQKGEIDKLKDAMAQSVPQGMQTFDESLYQLYVSGRISLDEALSQADSRTDLSLRIRLHHGAVMPTDDLKIQVDTPTPRL</sequence>
<dbReference type="InterPro" id="IPR006321">
    <property type="entry name" value="PilT/PilU"/>
</dbReference>
<protein>
    <submittedName>
        <fullName evidence="3">Twitching motility protein PilU</fullName>
    </submittedName>
</protein>
<dbReference type="RefSeq" id="WP_124220840.1">
    <property type="nucleotide sequence ID" value="NZ_RKQL01000001.1"/>
</dbReference>
<dbReference type="PANTHER" id="PTHR30486:SF12">
    <property type="entry name" value="TYPE IV PILUS ATPASE PILU"/>
    <property type="match status" value="1"/>
</dbReference>
<dbReference type="SUPFAM" id="SSF52540">
    <property type="entry name" value="P-loop containing nucleoside triphosphate hydrolases"/>
    <property type="match status" value="1"/>
</dbReference>